<dbReference type="Pfam" id="PF18096">
    <property type="entry name" value="Thump_like"/>
    <property type="match status" value="1"/>
</dbReference>
<dbReference type="Pfam" id="PF22013">
    <property type="entry name" value="PG_1098_Fer"/>
    <property type="match status" value="1"/>
</dbReference>
<evidence type="ECO:0000259" key="1">
    <source>
        <dbReference type="Pfam" id="PF18096"/>
    </source>
</evidence>
<comment type="caution">
    <text evidence="3">The sequence shown here is derived from an EMBL/GenBank/DDBJ whole genome shotgun (WGS) entry which is preliminary data.</text>
</comment>
<dbReference type="InterPro" id="IPR054168">
    <property type="entry name" value="PG_1098_Fer"/>
</dbReference>
<proteinExistence type="predicted"/>
<evidence type="ECO:0000259" key="2">
    <source>
        <dbReference type="Pfam" id="PF22013"/>
    </source>
</evidence>
<gene>
    <name evidence="3" type="ORF">FUA26_00795</name>
</gene>
<dbReference type="Gene3D" id="1.10.10.1110">
    <property type="entry name" value="Methyltransferase PG1098, N-terminal domain"/>
    <property type="match status" value="1"/>
</dbReference>
<dbReference type="RefSeq" id="WP_147130504.1">
    <property type="nucleotide sequence ID" value="NZ_VOSC01000005.1"/>
</dbReference>
<feature type="domain" description="THUMP-like" evidence="1">
    <location>
        <begin position="321"/>
        <end position="390"/>
    </location>
</feature>
<reference evidence="4" key="1">
    <citation type="submission" date="2019-08" db="EMBL/GenBank/DDBJ databases">
        <title>Seonamhaeicola sediminis sp. nov., isolated from marine sediment.</title>
        <authorList>
            <person name="Cao W.R."/>
        </authorList>
    </citation>
    <scope>NUCLEOTIDE SEQUENCE [LARGE SCALE GENOMIC DNA]</scope>
    <source>
        <strain evidence="4">Gy8</strain>
    </source>
</reference>
<protein>
    <submittedName>
        <fullName evidence="3">Class I SAM-dependent methyltransferase</fullName>
    </submittedName>
</protein>
<evidence type="ECO:0000313" key="4">
    <source>
        <dbReference type="Proteomes" id="UP000321790"/>
    </source>
</evidence>
<dbReference type="Proteomes" id="UP000321790">
    <property type="component" value="Unassembled WGS sequence"/>
</dbReference>
<keyword evidence="3" id="KW-0489">Methyltransferase</keyword>
<dbReference type="AlphaFoldDB" id="A0A5C7B1R5"/>
<dbReference type="SUPFAM" id="SSF53335">
    <property type="entry name" value="S-adenosyl-L-methionine-dependent methyltransferases"/>
    <property type="match status" value="1"/>
</dbReference>
<name>A0A5C7B1R5_9FLAO</name>
<organism evidence="3 4">
    <name type="scientific">Seonamhaeicola algicola</name>
    <dbReference type="NCBI Taxonomy" id="1719036"/>
    <lineage>
        <taxon>Bacteria</taxon>
        <taxon>Pseudomonadati</taxon>
        <taxon>Bacteroidota</taxon>
        <taxon>Flavobacteriia</taxon>
        <taxon>Flavobacteriales</taxon>
        <taxon>Flavobacteriaceae</taxon>
    </lineage>
</organism>
<dbReference type="OrthoDB" id="1000417at2"/>
<dbReference type="GO" id="GO:0008168">
    <property type="term" value="F:methyltransferase activity"/>
    <property type="evidence" value="ECO:0007669"/>
    <property type="project" value="UniProtKB-KW"/>
</dbReference>
<accession>A0A5C7B1R5</accession>
<dbReference type="InterPro" id="IPR041497">
    <property type="entry name" value="Thump-like"/>
</dbReference>
<dbReference type="EMBL" id="VOSC01000005">
    <property type="protein sequence ID" value="TXE15076.1"/>
    <property type="molecule type" value="Genomic_DNA"/>
</dbReference>
<evidence type="ECO:0000313" key="3">
    <source>
        <dbReference type="EMBL" id="TXE15076.1"/>
    </source>
</evidence>
<dbReference type="CDD" id="cd02440">
    <property type="entry name" value="AdoMet_MTases"/>
    <property type="match status" value="1"/>
</dbReference>
<keyword evidence="3" id="KW-0808">Transferase</keyword>
<keyword evidence="4" id="KW-1185">Reference proteome</keyword>
<dbReference type="GO" id="GO:0032259">
    <property type="term" value="P:methylation"/>
    <property type="evidence" value="ECO:0007669"/>
    <property type="project" value="UniProtKB-KW"/>
</dbReference>
<feature type="domain" description="PG-1098 ferredoxin-like" evidence="2">
    <location>
        <begin position="277"/>
        <end position="320"/>
    </location>
</feature>
<dbReference type="InterPro" id="IPR029063">
    <property type="entry name" value="SAM-dependent_MTases_sf"/>
</dbReference>
<sequence length="391" mass="44665">MNLAILNTEVQEFISENLQTDINAILLKGTNFEGVDTKAIVAQIEAKKRCKTKLSTWFNTTNIYYPNKLNIEQTSSEITAKYKAELISGNTIIDVTGGFGVDCFYFSKHFKAVTHCEINETLSEIVAHNYKQLQIENITTVKTDGIAYLQSEPKTYDWIYIDPSRRHDSKGKVFFLKDCLPNVPEHLELLFKTAKNILVKTSPLLDISIGINELNHVKTIHIVAVNNEVKELLWVLEHDYNNAITIKTVNIKKDTNAYFNFNFSISTHANYSKPLSFLYEPNAAILKSGAFNQITQQLPVFKLHQHSHLYTNETMLETFPGRIFKIENNIAYNKKVFKKLGISKANITTRNFPETVQQIRKKLHIKDGGSLYIFFTTDIDNNKIALLCSKV</sequence>
<dbReference type="Gene3D" id="3.40.50.150">
    <property type="entry name" value="Vaccinia Virus protein VP39"/>
    <property type="match status" value="1"/>
</dbReference>